<proteinExistence type="inferred from homology"/>
<sequence>MRVGRPMWKDFQAQSFQTSLDFHGLPSLCANRMQQILLCLLGYNSKNIWKQLVSAGSLQSSTMVYVNTLVHLGRTFRSICEQMEHYRSAAMDKLFEENSIGHRPSVYLNAVLVELEATVLLNYRNTLIQLDNELKSESACNIVKIFDRVKSYHLLLDRVSAMCQELIGSSCRGARVLEVVHRCVTVMPFTSKDIFDGLITRYQLILFEQLKLWFSLSAHPMSDEFFIQPKDGRHSTSYKIVEEMVPLFIDAAMAEKILYIGVKMKEIGAMAEHGNSSSDFANLISFHEQNICRLGELLQRPLCDIRLRQLFEHWHGCVSRRTCGPISSKVELEKEFNKVADYFFQQQGQLFDQLVDMLLDDSLVKECRPSASCTLPGRLFELAADCVHHTAHRHIVQLRFCWRASEDQSWLSCLELELCPEQIRSSGHLFSPNIISRCNEIFRLLLRVRYSHCLLNRLWFSQANGALTDKVTFSFVSALHFVISTLCDYQANVIREQCHNLRGSLRQANSSEAFPSLMDSFMYKLESSLFIHSPDLWLLTDKLMFMCECLEGFEFREPEQISCAWDALKELMKSFFRQGEREKEKVAQLLAMLNYNEYFSRLVYSVPSTDDLSNPCQCTTDSTDRS</sequence>
<keyword evidence="4 6" id="KW-0493">Microtubule</keyword>
<dbReference type="GO" id="GO:0000922">
    <property type="term" value="C:spindle pole"/>
    <property type="evidence" value="ECO:0007669"/>
    <property type="project" value="InterPro"/>
</dbReference>
<keyword evidence="3 6" id="KW-0963">Cytoplasm</keyword>
<dbReference type="EMBL" id="KL363275">
    <property type="protein sequence ID" value="KFD49238.1"/>
    <property type="molecule type" value="Genomic_DNA"/>
</dbReference>
<dbReference type="GO" id="GO:0005874">
    <property type="term" value="C:microtubule"/>
    <property type="evidence" value="ECO:0007669"/>
    <property type="project" value="UniProtKB-KW"/>
</dbReference>
<evidence type="ECO:0000256" key="1">
    <source>
        <dbReference type="ARBA" id="ARBA00004267"/>
    </source>
</evidence>
<dbReference type="GO" id="GO:0007020">
    <property type="term" value="P:microtubule nucleation"/>
    <property type="evidence" value="ECO:0007669"/>
    <property type="project" value="InterPro"/>
</dbReference>
<organism evidence="10">
    <name type="scientific">Trichuris suis</name>
    <name type="common">pig whipworm</name>
    <dbReference type="NCBI Taxonomy" id="68888"/>
    <lineage>
        <taxon>Eukaryota</taxon>
        <taxon>Metazoa</taxon>
        <taxon>Ecdysozoa</taxon>
        <taxon>Nematoda</taxon>
        <taxon>Enoplea</taxon>
        <taxon>Dorylaimia</taxon>
        <taxon>Trichinellida</taxon>
        <taxon>Trichuridae</taxon>
        <taxon>Trichuris</taxon>
    </lineage>
</organism>
<feature type="domain" description="Gamma tubulin complex component C-terminal" evidence="7">
    <location>
        <begin position="335"/>
        <end position="599"/>
    </location>
</feature>
<evidence type="ECO:0000256" key="2">
    <source>
        <dbReference type="ARBA" id="ARBA00010337"/>
    </source>
</evidence>
<dbReference type="PANTHER" id="PTHR19302:SF27">
    <property type="entry name" value="GAMMA-TUBULIN COMPLEX COMPONENT 4"/>
    <property type="match status" value="1"/>
</dbReference>
<keyword evidence="5 6" id="KW-0206">Cytoskeleton</keyword>
<gene>
    <name evidence="9" type="ORF">M513_09889</name>
    <name evidence="10" type="ORF">M514_09889</name>
</gene>
<dbReference type="GO" id="GO:0000930">
    <property type="term" value="C:gamma-tubulin complex"/>
    <property type="evidence" value="ECO:0007669"/>
    <property type="project" value="TreeGrafter"/>
</dbReference>
<evidence type="ECO:0000313" key="11">
    <source>
        <dbReference type="Proteomes" id="UP000030764"/>
    </source>
</evidence>
<accession>A0A085N805</accession>
<dbReference type="InterPro" id="IPR041470">
    <property type="entry name" value="GCP_N"/>
</dbReference>
<comment type="subcellular location">
    <subcellularLocation>
        <location evidence="1 6">Cytoplasm</location>
        <location evidence="1 6">Cytoskeleton</location>
        <location evidence="1 6">Microtubule organizing center</location>
    </subcellularLocation>
</comment>
<dbReference type="InterPro" id="IPR040457">
    <property type="entry name" value="GCP_C"/>
</dbReference>
<dbReference type="Proteomes" id="UP000030764">
    <property type="component" value="Unassembled WGS sequence"/>
</dbReference>
<evidence type="ECO:0000256" key="5">
    <source>
        <dbReference type="ARBA" id="ARBA00023212"/>
    </source>
</evidence>
<dbReference type="GO" id="GO:0000278">
    <property type="term" value="P:mitotic cell cycle"/>
    <property type="evidence" value="ECO:0007669"/>
    <property type="project" value="TreeGrafter"/>
</dbReference>
<dbReference type="GO" id="GO:0043015">
    <property type="term" value="F:gamma-tubulin binding"/>
    <property type="evidence" value="ECO:0007669"/>
    <property type="project" value="InterPro"/>
</dbReference>
<dbReference type="EMBL" id="KL367535">
    <property type="protein sequence ID" value="KFD65601.1"/>
    <property type="molecule type" value="Genomic_DNA"/>
</dbReference>
<dbReference type="Gene3D" id="1.20.120.1900">
    <property type="entry name" value="Gamma-tubulin complex, C-terminal domain"/>
    <property type="match status" value="1"/>
</dbReference>
<dbReference type="Pfam" id="PF04130">
    <property type="entry name" value="GCP_C_terminal"/>
    <property type="match status" value="1"/>
</dbReference>
<protein>
    <recommendedName>
        <fullName evidence="6">Gamma-tubulin complex component</fullName>
    </recommendedName>
</protein>
<dbReference type="GO" id="GO:0051011">
    <property type="term" value="F:microtubule minus-end binding"/>
    <property type="evidence" value="ECO:0007669"/>
    <property type="project" value="TreeGrafter"/>
</dbReference>
<evidence type="ECO:0000256" key="3">
    <source>
        <dbReference type="ARBA" id="ARBA00022490"/>
    </source>
</evidence>
<dbReference type="AlphaFoldDB" id="A0A085N805"/>
<keyword evidence="11" id="KW-1185">Reference proteome</keyword>
<evidence type="ECO:0000313" key="9">
    <source>
        <dbReference type="EMBL" id="KFD49238.1"/>
    </source>
</evidence>
<dbReference type="GO" id="GO:0031122">
    <property type="term" value="P:cytoplasmic microtubule organization"/>
    <property type="evidence" value="ECO:0007669"/>
    <property type="project" value="TreeGrafter"/>
</dbReference>
<evidence type="ECO:0000256" key="6">
    <source>
        <dbReference type="RuleBase" id="RU363050"/>
    </source>
</evidence>
<evidence type="ECO:0000259" key="8">
    <source>
        <dbReference type="Pfam" id="PF17681"/>
    </source>
</evidence>
<dbReference type="Pfam" id="PF17681">
    <property type="entry name" value="GCP_N_terminal"/>
    <property type="match status" value="1"/>
</dbReference>
<feature type="domain" description="Gamma tubulin complex component protein N-terminal" evidence="8">
    <location>
        <begin position="34"/>
        <end position="265"/>
    </location>
</feature>
<evidence type="ECO:0000313" key="10">
    <source>
        <dbReference type="EMBL" id="KFD65601.1"/>
    </source>
</evidence>
<name>A0A085N805_9BILA</name>
<evidence type="ECO:0000256" key="4">
    <source>
        <dbReference type="ARBA" id="ARBA00022701"/>
    </source>
</evidence>
<dbReference type="InterPro" id="IPR042241">
    <property type="entry name" value="GCP_C_sf"/>
</dbReference>
<dbReference type="Proteomes" id="UP000030758">
    <property type="component" value="Unassembled WGS sequence"/>
</dbReference>
<dbReference type="PANTHER" id="PTHR19302">
    <property type="entry name" value="GAMMA TUBULIN COMPLEX PROTEIN"/>
    <property type="match status" value="1"/>
</dbReference>
<comment type="similarity">
    <text evidence="2 6">Belongs to the TUBGCP family.</text>
</comment>
<evidence type="ECO:0000259" key="7">
    <source>
        <dbReference type="Pfam" id="PF04130"/>
    </source>
</evidence>
<dbReference type="GO" id="GO:0051321">
    <property type="term" value="P:meiotic cell cycle"/>
    <property type="evidence" value="ECO:0007669"/>
    <property type="project" value="TreeGrafter"/>
</dbReference>
<dbReference type="GO" id="GO:0051225">
    <property type="term" value="P:spindle assembly"/>
    <property type="evidence" value="ECO:0007669"/>
    <property type="project" value="TreeGrafter"/>
</dbReference>
<dbReference type="InterPro" id="IPR007259">
    <property type="entry name" value="GCP"/>
</dbReference>
<reference evidence="10 11" key="1">
    <citation type="journal article" date="2014" name="Nat. Genet.">
        <title>Genome and transcriptome of the porcine whipworm Trichuris suis.</title>
        <authorList>
            <person name="Jex A.R."/>
            <person name="Nejsum P."/>
            <person name="Schwarz E.M."/>
            <person name="Hu L."/>
            <person name="Young N.D."/>
            <person name="Hall R.S."/>
            <person name="Korhonen P.K."/>
            <person name="Liao S."/>
            <person name="Thamsborg S."/>
            <person name="Xia J."/>
            <person name="Xu P."/>
            <person name="Wang S."/>
            <person name="Scheerlinck J.P."/>
            <person name="Hofmann A."/>
            <person name="Sternberg P.W."/>
            <person name="Wang J."/>
            <person name="Gasser R.B."/>
        </authorList>
    </citation>
    <scope>NUCLEOTIDE SEQUENCE [LARGE SCALE GENOMIC DNA]</scope>
    <source>
        <strain evidence="10">DCEP-RM93F</strain>
        <strain evidence="9">DCEP-RM93M</strain>
    </source>
</reference>